<proteinExistence type="predicted"/>
<protein>
    <submittedName>
        <fullName evidence="2">Uncharacterized protein</fullName>
    </submittedName>
</protein>
<feature type="compositionally biased region" description="Basic and acidic residues" evidence="1">
    <location>
        <begin position="206"/>
        <end position="232"/>
    </location>
</feature>
<evidence type="ECO:0000313" key="2">
    <source>
        <dbReference type="EMBL" id="GFA06221.1"/>
    </source>
</evidence>
<gene>
    <name evidence="2" type="ORF">Tci_578193</name>
</gene>
<dbReference type="EMBL" id="BKCJ010363087">
    <property type="protein sequence ID" value="GFA06221.1"/>
    <property type="molecule type" value="Genomic_DNA"/>
</dbReference>
<sequence length="297" mass="32768">MLAIQAKKGEGLGHPSEPQPPPSTTQPTNKEPIPNVVSSSHQKTQTPRQALNKGIGASGSPRCQEAIGVPLLRLGLRGLKLRVKKLEKKKNKARNPQPLKIRLFKVRVESSAEENLDEEDPSKQGRSSYKVQVTPTQVSAQGEALSQEDQPEDQLGVFISTSSGGISTTSRLFSTTEESVITAGTSMSVSIVGMVQEVNIPSPVAVKDKGKGKMKEPKDEQTKRTKLHQEQDRLGYKAAVRLQEELDEEERQSMARVHEAAQSFTKEELENIRARVKGDKELAQRLQAKERNKYSES</sequence>
<reference evidence="2" key="1">
    <citation type="journal article" date="2019" name="Sci. Rep.">
        <title>Draft genome of Tanacetum cinerariifolium, the natural source of mosquito coil.</title>
        <authorList>
            <person name="Yamashiro T."/>
            <person name="Shiraishi A."/>
            <person name="Satake H."/>
            <person name="Nakayama K."/>
        </authorList>
    </citation>
    <scope>NUCLEOTIDE SEQUENCE</scope>
</reference>
<feature type="region of interest" description="Disordered" evidence="1">
    <location>
        <begin position="108"/>
        <end position="152"/>
    </location>
</feature>
<feature type="region of interest" description="Disordered" evidence="1">
    <location>
        <begin position="1"/>
        <end position="62"/>
    </location>
</feature>
<name>A0A699J331_TANCI</name>
<feature type="compositionally biased region" description="Acidic residues" evidence="1">
    <location>
        <begin position="111"/>
        <end position="120"/>
    </location>
</feature>
<comment type="caution">
    <text evidence="2">The sequence shown here is derived from an EMBL/GenBank/DDBJ whole genome shotgun (WGS) entry which is preliminary data.</text>
</comment>
<dbReference type="AlphaFoldDB" id="A0A699J331"/>
<evidence type="ECO:0000256" key="1">
    <source>
        <dbReference type="SAM" id="MobiDB-lite"/>
    </source>
</evidence>
<feature type="compositionally biased region" description="Polar residues" evidence="1">
    <location>
        <begin position="124"/>
        <end position="140"/>
    </location>
</feature>
<organism evidence="2">
    <name type="scientific">Tanacetum cinerariifolium</name>
    <name type="common">Dalmatian daisy</name>
    <name type="synonym">Chrysanthemum cinerariifolium</name>
    <dbReference type="NCBI Taxonomy" id="118510"/>
    <lineage>
        <taxon>Eukaryota</taxon>
        <taxon>Viridiplantae</taxon>
        <taxon>Streptophyta</taxon>
        <taxon>Embryophyta</taxon>
        <taxon>Tracheophyta</taxon>
        <taxon>Spermatophyta</taxon>
        <taxon>Magnoliopsida</taxon>
        <taxon>eudicotyledons</taxon>
        <taxon>Gunneridae</taxon>
        <taxon>Pentapetalae</taxon>
        <taxon>asterids</taxon>
        <taxon>campanulids</taxon>
        <taxon>Asterales</taxon>
        <taxon>Asteraceae</taxon>
        <taxon>Asteroideae</taxon>
        <taxon>Anthemideae</taxon>
        <taxon>Anthemidinae</taxon>
        <taxon>Tanacetum</taxon>
    </lineage>
</organism>
<feature type="region of interest" description="Disordered" evidence="1">
    <location>
        <begin position="203"/>
        <end position="232"/>
    </location>
</feature>
<accession>A0A699J331</accession>
<feature type="compositionally biased region" description="Polar residues" evidence="1">
    <location>
        <begin position="36"/>
        <end position="49"/>
    </location>
</feature>